<evidence type="ECO:0000256" key="1">
    <source>
        <dbReference type="SAM" id="MobiDB-lite"/>
    </source>
</evidence>
<feature type="compositionally biased region" description="Pro residues" evidence="1">
    <location>
        <begin position="72"/>
        <end position="82"/>
    </location>
</feature>
<comment type="caution">
    <text evidence="2">The sequence shown here is derived from an EMBL/GenBank/DDBJ whole genome shotgun (WGS) entry which is preliminary data.</text>
</comment>
<accession>A0A5B7KM51</accession>
<reference evidence="2 3" key="1">
    <citation type="submission" date="2019-05" db="EMBL/GenBank/DDBJ databases">
        <title>Another draft genome of Portunus trituberculatus and its Hox gene families provides insights of decapod evolution.</title>
        <authorList>
            <person name="Jeong J.-H."/>
            <person name="Song I."/>
            <person name="Kim S."/>
            <person name="Choi T."/>
            <person name="Kim D."/>
            <person name="Ryu S."/>
            <person name="Kim W."/>
        </authorList>
    </citation>
    <scope>NUCLEOTIDE SEQUENCE [LARGE SCALE GENOMIC DNA]</scope>
    <source>
        <tissue evidence="2">Muscle</tissue>
    </source>
</reference>
<proteinExistence type="predicted"/>
<organism evidence="2 3">
    <name type="scientific">Portunus trituberculatus</name>
    <name type="common">Swimming crab</name>
    <name type="synonym">Neptunus trituberculatus</name>
    <dbReference type="NCBI Taxonomy" id="210409"/>
    <lineage>
        <taxon>Eukaryota</taxon>
        <taxon>Metazoa</taxon>
        <taxon>Ecdysozoa</taxon>
        <taxon>Arthropoda</taxon>
        <taxon>Crustacea</taxon>
        <taxon>Multicrustacea</taxon>
        <taxon>Malacostraca</taxon>
        <taxon>Eumalacostraca</taxon>
        <taxon>Eucarida</taxon>
        <taxon>Decapoda</taxon>
        <taxon>Pleocyemata</taxon>
        <taxon>Brachyura</taxon>
        <taxon>Eubrachyura</taxon>
        <taxon>Portunoidea</taxon>
        <taxon>Portunidae</taxon>
        <taxon>Portuninae</taxon>
        <taxon>Portunus</taxon>
    </lineage>
</organism>
<protein>
    <submittedName>
        <fullName evidence="2">Uncharacterized protein</fullName>
    </submittedName>
</protein>
<evidence type="ECO:0000313" key="2">
    <source>
        <dbReference type="EMBL" id="MPD05745.1"/>
    </source>
</evidence>
<name>A0A5B7KM51_PORTR</name>
<feature type="compositionally biased region" description="Polar residues" evidence="1">
    <location>
        <begin position="58"/>
        <end position="67"/>
    </location>
</feature>
<gene>
    <name evidence="2" type="ORF">E2C01_101506</name>
</gene>
<evidence type="ECO:0000313" key="3">
    <source>
        <dbReference type="Proteomes" id="UP000324222"/>
    </source>
</evidence>
<dbReference type="Proteomes" id="UP000324222">
    <property type="component" value="Unassembled WGS sequence"/>
</dbReference>
<keyword evidence="3" id="KW-1185">Reference proteome</keyword>
<dbReference type="AlphaFoldDB" id="A0A5B7KM51"/>
<dbReference type="EMBL" id="VSRR010147545">
    <property type="protein sequence ID" value="MPD05745.1"/>
    <property type="molecule type" value="Genomic_DNA"/>
</dbReference>
<feature type="compositionally biased region" description="Basic residues" evidence="1">
    <location>
        <begin position="33"/>
        <end position="47"/>
    </location>
</feature>
<sequence length="121" mass="13447">MIDCVPINLWKGSFTCQEQLAALWTWLAATRPKRPRPVHHHHHHHPPSPRPTQPSHLSAASTPRSATHSPPDHPIPPRPLIPSHPGTCHPARPLAAILSFPRLLIAYREPKKVYGKAGNTP</sequence>
<feature type="region of interest" description="Disordered" evidence="1">
    <location>
        <begin position="33"/>
        <end position="87"/>
    </location>
</feature>